<feature type="region of interest" description="Disordered" evidence="1">
    <location>
        <begin position="301"/>
        <end position="345"/>
    </location>
</feature>
<feature type="signal peptide" evidence="2">
    <location>
        <begin position="1"/>
        <end position="30"/>
    </location>
</feature>
<dbReference type="AlphaFoldDB" id="A0A0J8AQ25"/>
<evidence type="ECO:0000256" key="2">
    <source>
        <dbReference type="SAM" id="SignalP"/>
    </source>
</evidence>
<protein>
    <recommendedName>
        <fullName evidence="5">DUF1838 domain-containing protein</fullName>
    </recommendedName>
</protein>
<dbReference type="Proteomes" id="UP000052268">
    <property type="component" value="Unassembled WGS sequence"/>
</dbReference>
<gene>
    <name evidence="3" type="ORF">V474_16520</name>
</gene>
<proteinExistence type="predicted"/>
<organism evidence="3 4">
    <name type="scientific">Novosphingobium barchaimii LL02</name>
    <dbReference type="NCBI Taxonomy" id="1114963"/>
    <lineage>
        <taxon>Bacteria</taxon>
        <taxon>Pseudomonadati</taxon>
        <taxon>Pseudomonadota</taxon>
        <taxon>Alphaproteobacteria</taxon>
        <taxon>Sphingomonadales</taxon>
        <taxon>Sphingomonadaceae</taxon>
        <taxon>Novosphingobium</taxon>
    </lineage>
</organism>
<dbReference type="PATRIC" id="fig|1114963.3.peg.2138"/>
<evidence type="ECO:0000256" key="1">
    <source>
        <dbReference type="SAM" id="MobiDB-lite"/>
    </source>
</evidence>
<dbReference type="EMBL" id="JACU01000004">
    <property type="protein sequence ID" value="KMS56520.1"/>
    <property type="molecule type" value="Genomic_DNA"/>
</dbReference>
<reference evidence="3 4" key="1">
    <citation type="journal article" date="2015" name="G3 (Bethesda)">
        <title>Insights into Ongoing Evolution of the Hexachlorocyclohexane Catabolic Pathway from Comparative Genomics of Ten Sphingomonadaceae Strains.</title>
        <authorList>
            <person name="Pearce S.L."/>
            <person name="Oakeshott J.G."/>
            <person name="Pandey G."/>
        </authorList>
    </citation>
    <scope>NUCLEOTIDE SEQUENCE [LARGE SCALE GENOMIC DNA]</scope>
    <source>
        <strain evidence="3 4">LL02</strain>
    </source>
</reference>
<dbReference type="OrthoDB" id="1490196at2"/>
<accession>A0A0J8AQ25</accession>
<evidence type="ECO:0000313" key="4">
    <source>
        <dbReference type="Proteomes" id="UP000052268"/>
    </source>
</evidence>
<dbReference type="InterPro" id="IPR006311">
    <property type="entry name" value="TAT_signal"/>
</dbReference>
<dbReference type="PROSITE" id="PS51318">
    <property type="entry name" value="TAT"/>
    <property type="match status" value="1"/>
</dbReference>
<evidence type="ECO:0000313" key="3">
    <source>
        <dbReference type="EMBL" id="KMS56520.1"/>
    </source>
</evidence>
<sequence>MDDMKFSRRESLGLAGLAAGIAAAPSLAQAATAGPSKATPAFRTKIDFKDPEWNRDVYARLDADIDPTKEKCGWLKGKAYGVRPNEPVRQLFGVEGFSFVRTKRLEDGSYRRMLREIVFYRDLETGKILETWDNPYTGETVKVVPIANDPFNFTISQWAPEPPSYGGLNKDKPPRKPFLQDWEFGPNGTMILRTDIDMQYPNALDPAKWVRESAGAMNRVSEHFIYTVQRKDVENPRLTHIPHIGAWSRITPWLPWMLMGQAEGHVNYFTHFQTIEDGVKGLPADLVAAARAMDEKWLHAPTEDYGPSLSSLENYAREQKPAPVPAGWTPPKPPPAAKALVRKPE</sequence>
<feature type="compositionally biased region" description="Pro residues" evidence="1">
    <location>
        <begin position="322"/>
        <end position="336"/>
    </location>
</feature>
<dbReference type="Pfam" id="PF08894">
    <property type="entry name" value="DUF1838"/>
    <property type="match status" value="1"/>
</dbReference>
<name>A0A0J8AQ25_9SPHN</name>
<keyword evidence="2" id="KW-0732">Signal</keyword>
<comment type="caution">
    <text evidence="3">The sequence shown here is derived from an EMBL/GenBank/DDBJ whole genome shotgun (WGS) entry which is preliminary data.</text>
</comment>
<evidence type="ECO:0008006" key="5">
    <source>
        <dbReference type="Google" id="ProtNLM"/>
    </source>
</evidence>
<dbReference type="RefSeq" id="WP_059151372.1">
    <property type="nucleotide sequence ID" value="NZ_KQ130453.1"/>
</dbReference>
<dbReference type="InterPro" id="IPR014990">
    <property type="entry name" value="DUF1838"/>
</dbReference>
<feature type="chain" id="PRO_5005294229" description="DUF1838 domain-containing protein" evidence="2">
    <location>
        <begin position="31"/>
        <end position="345"/>
    </location>
</feature>
<keyword evidence="4" id="KW-1185">Reference proteome</keyword>